<name>A0A6J0U4C5_9SAUR</name>
<evidence type="ECO:0000313" key="4">
    <source>
        <dbReference type="RefSeq" id="XP_020654733.2"/>
    </source>
</evidence>
<dbReference type="PANTHER" id="PTHR44279">
    <property type="entry name" value="HYDROXYSTEROID (11-BETA) DEHYDROGENASE 1-LIKE B-RELATED"/>
    <property type="match status" value="1"/>
</dbReference>
<protein>
    <submittedName>
        <fullName evidence="4">Hydroxysteroid 11-beta-dehydrogenase 1-like protein A</fullName>
    </submittedName>
</protein>
<dbReference type="InterPro" id="IPR051253">
    <property type="entry name" value="11-beta-HSD"/>
</dbReference>
<dbReference type="KEGG" id="pvt:110081926"/>
<keyword evidence="2" id="KW-0560">Oxidoreductase</keyword>
<dbReference type="GO" id="GO:0016491">
    <property type="term" value="F:oxidoreductase activity"/>
    <property type="evidence" value="ECO:0007669"/>
    <property type="project" value="UniProtKB-KW"/>
</dbReference>
<dbReference type="InterPro" id="IPR036291">
    <property type="entry name" value="NAD(P)-bd_dom_sf"/>
</dbReference>
<dbReference type="GeneID" id="110081926"/>
<gene>
    <name evidence="4" type="primary">LOC110081926</name>
</gene>
<dbReference type="Pfam" id="PF00106">
    <property type="entry name" value="adh_short"/>
    <property type="match status" value="1"/>
</dbReference>
<dbReference type="OrthoDB" id="1933717at2759"/>
<sequence length="290" mass="32227">MGLLRILGALLVGLGAWYFYSQDTFSEDMVRGKRVLVTGSSTGIGEQIAYDFARMGAHVVVTARREERLREVVQKCLDLGASSAQYVVADMSNLTSAQELVEETKTLLGGLDHLVLNHVGGAVSFGPFKGDMKAMMNSLTVNFLSYIELTISALEMLQESHGTIIVISSVAGRMPSPFSVWYSASKFALEGFYSSLRTELRLRKVDLPITVAVLGYIDTDSAVQIVGDRITMMASPKDECARAIVKGGVLRHREVFYPYWSTKIPLLFRDWVPEYFDHMIGRSYMVDKIL</sequence>
<evidence type="ECO:0000256" key="1">
    <source>
        <dbReference type="ARBA" id="ARBA00006484"/>
    </source>
</evidence>
<dbReference type="InParanoid" id="A0A6J0U4C5"/>
<dbReference type="InterPro" id="IPR020904">
    <property type="entry name" value="Sc_DH/Rdtase_CS"/>
</dbReference>
<accession>A0A6J0U4C5</accession>
<dbReference type="PANTHER" id="PTHR44279:SF5">
    <property type="entry name" value="HYDROXYSTEROID 11-BETA-DEHYDROGENASE 1-LIKE PROTEIN B"/>
    <property type="match status" value="1"/>
</dbReference>
<reference evidence="4" key="1">
    <citation type="submission" date="2025-08" db="UniProtKB">
        <authorList>
            <consortium name="RefSeq"/>
        </authorList>
    </citation>
    <scope>IDENTIFICATION</scope>
</reference>
<proteinExistence type="inferred from homology"/>
<dbReference type="InterPro" id="IPR002347">
    <property type="entry name" value="SDR_fam"/>
</dbReference>
<dbReference type="AlphaFoldDB" id="A0A6J0U4C5"/>
<dbReference type="Proteomes" id="UP001652642">
    <property type="component" value="Chromosome 14"/>
</dbReference>
<dbReference type="PRINTS" id="PR00081">
    <property type="entry name" value="GDHRDH"/>
</dbReference>
<organism evidence="3 4">
    <name type="scientific">Pogona vitticeps</name>
    <name type="common">central bearded dragon</name>
    <dbReference type="NCBI Taxonomy" id="103695"/>
    <lineage>
        <taxon>Eukaryota</taxon>
        <taxon>Metazoa</taxon>
        <taxon>Chordata</taxon>
        <taxon>Craniata</taxon>
        <taxon>Vertebrata</taxon>
        <taxon>Euteleostomi</taxon>
        <taxon>Lepidosauria</taxon>
        <taxon>Squamata</taxon>
        <taxon>Bifurcata</taxon>
        <taxon>Unidentata</taxon>
        <taxon>Episquamata</taxon>
        <taxon>Toxicofera</taxon>
        <taxon>Iguania</taxon>
        <taxon>Acrodonta</taxon>
        <taxon>Agamidae</taxon>
        <taxon>Amphibolurinae</taxon>
        <taxon>Pogona</taxon>
    </lineage>
</organism>
<dbReference type="Gene3D" id="3.40.50.720">
    <property type="entry name" value="NAD(P)-binding Rossmann-like Domain"/>
    <property type="match status" value="1"/>
</dbReference>
<dbReference type="RefSeq" id="XP_020654733.2">
    <property type="nucleotide sequence ID" value="XM_020799074.2"/>
</dbReference>
<evidence type="ECO:0000313" key="3">
    <source>
        <dbReference type="Proteomes" id="UP001652642"/>
    </source>
</evidence>
<keyword evidence="3" id="KW-1185">Reference proteome</keyword>
<dbReference type="SUPFAM" id="SSF51735">
    <property type="entry name" value="NAD(P)-binding Rossmann-fold domains"/>
    <property type="match status" value="1"/>
</dbReference>
<comment type="similarity">
    <text evidence="1">Belongs to the short-chain dehydrogenases/reductases (SDR) family.</text>
</comment>
<evidence type="ECO:0000256" key="2">
    <source>
        <dbReference type="ARBA" id="ARBA00023002"/>
    </source>
</evidence>
<dbReference type="PROSITE" id="PS00061">
    <property type="entry name" value="ADH_SHORT"/>
    <property type="match status" value="1"/>
</dbReference>